<dbReference type="InterPro" id="IPR006342">
    <property type="entry name" value="FkbM_mtfrase"/>
</dbReference>
<dbReference type="Proteomes" id="UP000694865">
    <property type="component" value="Unplaced"/>
</dbReference>
<keyword evidence="4" id="KW-0472">Membrane</keyword>
<evidence type="ECO:0000256" key="2">
    <source>
        <dbReference type="ARBA" id="ARBA00022525"/>
    </source>
</evidence>
<dbReference type="InterPro" id="IPR029063">
    <property type="entry name" value="SAM-dependent_MTases_sf"/>
</dbReference>
<dbReference type="NCBIfam" id="TIGR01444">
    <property type="entry name" value="fkbM_fam"/>
    <property type="match status" value="1"/>
</dbReference>
<dbReference type="PANTHER" id="PTHR14093">
    <property type="entry name" value="HLA CLASS II GAMMA CHAIN"/>
    <property type="match status" value="1"/>
</dbReference>
<keyword evidence="2" id="KW-0964">Secreted</keyword>
<dbReference type="Pfam" id="PF05050">
    <property type="entry name" value="Methyltransf_21"/>
    <property type="match status" value="1"/>
</dbReference>
<dbReference type="InterPro" id="IPR052001">
    <property type="entry name" value="MHC-II_Gamma/Thyroglobulin"/>
</dbReference>
<evidence type="ECO:0000256" key="3">
    <source>
        <dbReference type="ARBA" id="ARBA00023180"/>
    </source>
</evidence>
<comment type="subcellular location">
    <subcellularLocation>
        <location evidence="1">Secreted</location>
    </subcellularLocation>
</comment>
<accession>A0ABM0MTF9</accession>
<dbReference type="GeneID" id="100376080"/>
<proteinExistence type="predicted"/>
<feature type="domain" description="Methyltransferase FkbM" evidence="5">
    <location>
        <begin position="72"/>
        <end position="221"/>
    </location>
</feature>
<evidence type="ECO:0000313" key="7">
    <source>
        <dbReference type="RefSeq" id="XP_006823300.1"/>
    </source>
</evidence>
<keyword evidence="6" id="KW-1185">Reference proteome</keyword>
<sequence length="502" mass="57103">MSRIHLFIVLVMTVITFILGFYMSMVIDPKLDVPLEFTQKSCNTFRNSSQIVSWESRGRRTNDTQPKKIFLDCGANMASSIMMFREMYPNSREFEIHSFEIDYKLRPYFAAYVSQGNVYAHIPVGVSNVDGNMTAFLEGAWFPGKINNDQDMQWGGGSLFAFDDEKNIDTDGGRRKLSRHVTVPTIDISQWIQKNTQKADYVILKLDVEGAEYEILKKMLNDGTFAWIDKYYGEFHPWQPTGLSRLEKNIIVEKTNKHKRIITWAGESKTISDLDELQKSYIPIGTPGSLGRINDHCNKASQLSIVIEVGMDPKNAKLLVDALTAYEISFPLTLFLYGNFIELYPELVLEWSKHSELGIRGSSSMPSGLWERQNGDILQLSVVSSETRLRELGFIGAYFLPPGFNANIISITKQRHLRLINSTITFPPRTDGYLTFESYFKYRDVERIPKALKILHDGLGGKGGILSLDSDFPDSYLISAFLLDYIFEISSFDVVSLRHCLG</sequence>
<gene>
    <name evidence="7" type="primary">LOC100376080</name>
</gene>
<evidence type="ECO:0000256" key="1">
    <source>
        <dbReference type="ARBA" id="ARBA00004613"/>
    </source>
</evidence>
<name>A0ABM0MTF9_SACKO</name>
<dbReference type="RefSeq" id="XP_006823300.1">
    <property type="nucleotide sequence ID" value="XM_006823237.1"/>
</dbReference>
<keyword evidence="4" id="KW-0812">Transmembrane</keyword>
<reference evidence="7" key="1">
    <citation type="submission" date="2025-08" db="UniProtKB">
        <authorList>
            <consortium name="RefSeq"/>
        </authorList>
    </citation>
    <scope>IDENTIFICATION</scope>
    <source>
        <tissue evidence="7">Testes</tissue>
    </source>
</reference>
<keyword evidence="3" id="KW-0325">Glycoprotein</keyword>
<dbReference type="PANTHER" id="PTHR14093:SF21">
    <property type="entry name" value="EXPRESSED PROTEIN"/>
    <property type="match status" value="1"/>
</dbReference>
<protein>
    <submittedName>
        <fullName evidence="7">Uncharacterized protein LOC100376080</fullName>
    </submittedName>
</protein>
<dbReference type="SUPFAM" id="SSF88713">
    <property type="entry name" value="Glycoside hydrolase/deacetylase"/>
    <property type="match status" value="1"/>
</dbReference>
<keyword evidence="4" id="KW-1133">Transmembrane helix</keyword>
<organism evidence="6 7">
    <name type="scientific">Saccoglossus kowalevskii</name>
    <name type="common">Acorn worm</name>
    <dbReference type="NCBI Taxonomy" id="10224"/>
    <lineage>
        <taxon>Eukaryota</taxon>
        <taxon>Metazoa</taxon>
        <taxon>Hemichordata</taxon>
        <taxon>Enteropneusta</taxon>
        <taxon>Harrimaniidae</taxon>
        <taxon>Saccoglossus</taxon>
    </lineage>
</organism>
<evidence type="ECO:0000259" key="5">
    <source>
        <dbReference type="Pfam" id="PF05050"/>
    </source>
</evidence>
<dbReference type="SUPFAM" id="SSF53335">
    <property type="entry name" value="S-adenosyl-L-methionine-dependent methyltransferases"/>
    <property type="match status" value="1"/>
</dbReference>
<dbReference type="Gene3D" id="3.40.50.150">
    <property type="entry name" value="Vaccinia Virus protein VP39"/>
    <property type="match status" value="1"/>
</dbReference>
<dbReference type="InterPro" id="IPR011330">
    <property type="entry name" value="Glyco_hydro/deAcase_b/a-brl"/>
</dbReference>
<feature type="transmembrane region" description="Helical" evidence="4">
    <location>
        <begin position="7"/>
        <end position="27"/>
    </location>
</feature>
<evidence type="ECO:0000313" key="6">
    <source>
        <dbReference type="Proteomes" id="UP000694865"/>
    </source>
</evidence>
<evidence type="ECO:0000256" key="4">
    <source>
        <dbReference type="SAM" id="Phobius"/>
    </source>
</evidence>